<protein>
    <submittedName>
        <fullName evidence="3">Uncharacterized protein</fullName>
    </submittedName>
</protein>
<sequence length="494" mass="54968">MSDITEPLSPISATNPGANFDPAIKVEPFEVAGPIAEGAYRISKKPTRLPSRYKDECLEEADASRRMIQQLHAKIQWLETSRRQFRRQLGLRTEALRDARGDAKSAANELLELQKEVDHQKEELNKLRDEVNRYRSWWLSEHHFVKVLLGLVPQAKRADVRLIGAASQARLLLLYPACGTFVPIHPKMELTLRGRSGLGRVAAERMRRVSDAFVVLAVLSDASTESRRIPARLRARRGTRTPKVRLFMHHTSAGVCALQVNNPSLARHGPPRRAEIELDSRIFGIIRSNKRSCKQSRPCAGTTPPTSAASPALGLPADASVHLAAPASVAPPTVAAPADRRPDGGWCFLVRGSIRPVAERAQLIIRQGCNVSGRLGGGTVGNNWAGRGRRMVIWAFCSDRTLDKHENTEVKGTYLDLCTVHTHYLLPQHQPFPLPLPVPKVWEDKTTERTDGDDQNGGNNTKMDPGFRKVEICGWEMMPSPADQWLWTIPKVDQ</sequence>
<comment type="caution">
    <text evidence="3">The sequence shown here is derived from an EMBL/GenBank/DDBJ whole genome shotgun (WGS) entry which is preliminary data.</text>
</comment>
<evidence type="ECO:0000256" key="1">
    <source>
        <dbReference type="SAM" id="Coils"/>
    </source>
</evidence>
<feature type="region of interest" description="Disordered" evidence="2">
    <location>
        <begin position="294"/>
        <end position="313"/>
    </location>
</feature>
<dbReference type="AlphaFoldDB" id="A0A8H6H772"/>
<dbReference type="Proteomes" id="UP000521943">
    <property type="component" value="Unassembled WGS sequence"/>
</dbReference>
<keyword evidence="4" id="KW-1185">Reference proteome</keyword>
<evidence type="ECO:0000313" key="4">
    <source>
        <dbReference type="Proteomes" id="UP000521943"/>
    </source>
</evidence>
<evidence type="ECO:0000256" key="2">
    <source>
        <dbReference type="SAM" id="MobiDB-lite"/>
    </source>
</evidence>
<gene>
    <name evidence="3" type="ORF">DFP72DRAFT_862822</name>
</gene>
<dbReference type="EMBL" id="JACGCI010000273">
    <property type="protein sequence ID" value="KAF6741220.1"/>
    <property type="molecule type" value="Genomic_DNA"/>
</dbReference>
<accession>A0A8H6H772</accession>
<organism evidence="3 4">
    <name type="scientific">Ephemerocybe angulata</name>
    <dbReference type="NCBI Taxonomy" id="980116"/>
    <lineage>
        <taxon>Eukaryota</taxon>
        <taxon>Fungi</taxon>
        <taxon>Dikarya</taxon>
        <taxon>Basidiomycota</taxon>
        <taxon>Agaricomycotina</taxon>
        <taxon>Agaricomycetes</taxon>
        <taxon>Agaricomycetidae</taxon>
        <taxon>Agaricales</taxon>
        <taxon>Agaricineae</taxon>
        <taxon>Psathyrellaceae</taxon>
        <taxon>Ephemerocybe</taxon>
    </lineage>
</organism>
<keyword evidence="1" id="KW-0175">Coiled coil</keyword>
<evidence type="ECO:0000313" key="3">
    <source>
        <dbReference type="EMBL" id="KAF6741220.1"/>
    </source>
</evidence>
<proteinExistence type="predicted"/>
<reference evidence="3 4" key="1">
    <citation type="submission" date="2020-07" db="EMBL/GenBank/DDBJ databases">
        <title>Comparative genomics of pyrophilous fungi reveals a link between fire events and developmental genes.</title>
        <authorList>
            <consortium name="DOE Joint Genome Institute"/>
            <person name="Steindorff A.S."/>
            <person name="Carver A."/>
            <person name="Calhoun S."/>
            <person name="Stillman K."/>
            <person name="Liu H."/>
            <person name="Lipzen A."/>
            <person name="Pangilinan J."/>
            <person name="Labutti K."/>
            <person name="Bruns T.D."/>
            <person name="Grigoriev I.V."/>
        </authorList>
    </citation>
    <scope>NUCLEOTIDE SEQUENCE [LARGE SCALE GENOMIC DNA]</scope>
    <source>
        <strain evidence="3 4">CBS 144469</strain>
    </source>
</reference>
<name>A0A8H6H772_9AGAR</name>
<feature type="coiled-coil region" evidence="1">
    <location>
        <begin position="96"/>
        <end position="130"/>
    </location>
</feature>